<keyword evidence="1" id="KW-0560">Oxidoreductase</keyword>
<dbReference type="InterPro" id="IPR050523">
    <property type="entry name" value="AKR_Detox_Biosynth"/>
</dbReference>
<keyword evidence="5" id="KW-1185">Reference proteome</keyword>
<dbReference type="InterPro" id="IPR023210">
    <property type="entry name" value="NADP_OxRdtase_dom"/>
</dbReference>
<gene>
    <name evidence="4" type="ORF">Asppvi_007418</name>
</gene>
<dbReference type="SUPFAM" id="SSF51430">
    <property type="entry name" value="NAD(P)-linked oxidoreductase"/>
    <property type="match status" value="1"/>
</dbReference>
<protein>
    <recommendedName>
        <fullName evidence="3">NADP-dependent oxidoreductase domain-containing protein</fullName>
    </recommendedName>
</protein>
<dbReference type="RefSeq" id="XP_043159240.1">
    <property type="nucleotide sequence ID" value="XM_043303305.1"/>
</dbReference>
<sequence length="338" mass="37928">MADGSNSNLKIVFGAMTLGKPNTLGARVHSLQDADQMITKFQDHGHSEIDTARLYGGGSSEGMLADLDWQGRKLVMGTKLYPNYLSPLTQAAEKYSLRPDDIRRGVMNSLKALKTDKFDLFYLHGPDRKTPLEETLREVNALHKDGYFSRFGVSNFMSWEVAKICEICDNHGWIKPTVYQGIYSALHRSIEVELIPCLRHYGIALYAFQPLAGGFLTGRYRRDQEDFEAGSRFDAKGRSGTLHRQRYWNDVYFDALDIIRAAADKHGLTVAEVAFRWLKHHSQLQSALDDAIIIGASNLNQLEGNLVDLEKGPLPEDVVGAMESAWSTVKGVSPKYFH</sequence>
<dbReference type="GO" id="GO:0016491">
    <property type="term" value="F:oxidoreductase activity"/>
    <property type="evidence" value="ECO:0007669"/>
    <property type="project" value="UniProtKB-KW"/>
</dbReference>
<reference evidence="4 5" key="1">
    <citation type="submission" date="2018-10" db="EMBL/GenBank/DDBJ databases">
        <title>Pan-genome distribution and transcriptional activeness of fungal secondary metabolism genes in Aspergillus section Fumigati.</title>
        <authorList>
            <person name="Takahashi H."/>
            <person name="Umemura M."/>
            <person name="Ninomiya A."/>
            <person name="Kusuya Y."/>
            <person name="Urayama S."/>
            <person name="Shimizu M."/>
            <person name="Watanabe A."/>
            <person name="Kamei K."/>
            <person name="Yaguchi T."/>
            <person name="Hagiwara D."/>
        </authorList>
    </citation>
    <scope>NUCLEOTIDE SEQUENCE [LARGE SCALE GENOMIC DNA]</scope>
    <source>
        <strain evidence="4 5">IFM 55266</strain>
    </source>
</reference>
<evidence type="ECO:0000256" key="1">
    <source>
        <dbReference type="ARBA" id="ARBA00023002"/>
    </source>
</evidence>
<comment type="similarity">
    <text evidence="2">Belongs to the aldo/keto reductase family. Aldo/keto reductase 2 subfamily.</text>
</comment>
<organism evidence="4 5">
    <name type="scientific">Aspergillus pseudoviridinutans</name>
    <dbReference type="NCBI Taxonomy" id="1517512"/>
    <lineage>
        <taxon>Eukaryota</taxon>
        <taxon>Fungi</taxon>
        <taxon>Dikarya</taxon>
        <taxon>Ascomycota</taxon>
        <taxon>Pezizomycotina</taxon>
        <taxon>Eurotiomycetes</taxon>
        <taxon>Eurotiomycetidae</taxon>
        <taxon>Eurotiales</taxon>
        <taxon>Aspergillaceae</taxon>
        <taxon>Aspergillus</taxon>
        <taxon>Aspergillus subgen. Fumigati</taxon>
    </lineage>
</organism>
<evidence type="ECO:0000313" key="5">
    <source>
        <dbReference type="Proteomes" id="UP001043456"/>
    </source>
</evidence>
<dbReference type="CDD" id="cd19075">
    <property type="entry name" value="AKR_AKR7A1-5"/>
    <property type="match status" value="1"/>
</dbReference>
<dbReference type="InterPro" id="IPR036812">
    <property type="entry name" value="NAD(P)_OxRdtase_dom_sf"/>
</dbReference>
<dbReference type="OrthoDB" id="48988at2759"/>
<dbReference type="Gene3D" id="3.20.20.100">
    <property type="entry name" value="NADP-dependent oxidoreductase domain"/>
    <property type="match status" value="1"/>
</dbReference>
<comment type="caution">
    <text evidence="4">The sequence shown here is derived from an EMBL/GenBank/DDBJ whole genome shotgun (WGS) entry which is preliminary data.</text>
</comment>
<dbReference type="GeneID" id="67006028"/>
<evidence type="ECO:0000313" key="4">
    <source>
        <dbReference type="EMBL" id="GIJ88494.1"/>
    </source>
</evidence>
<dbReference type="PANTHER" id="PTHR43364:SF4">
    <property type="entry name" value="NAD(P)-LINKED OXIDOREDUCTASE SUPERFAMILY PROTEIN"/>
    <property type="match status" value="1"/>
</dbReference>
<dbReference type="PANTHER" id="PTHR43364">
    <property type="entry name" value="NADH-SPECIFIC METHYLGLYOXAL REDUCTASE-RELATED"/>
    <property type="match status" value="1"/>
</dbReference>
<feature type="domain" description="NADP-dependent oxidoreductase" evidence="3">
    <location>
        <begin position="10"/>
        <end position="326"/>
    </location>
</feature>
<dbReference type="AlphaFoldDB" id="A0A9P3EUH2"/>
<accession>A0A9P3EUH2</accession>
<dbReference type="Pfam" id="PF00248">
    <property type="entry name" value="Aldo_ket_red"/>
    <property type="match status" value="1"/>
</dbReference>
<dbReference type="Proteomes" id="UP001043456">
    <property type="component" value="Unassembled WGS sequence"/>
</dbReference>
<name>A0A9P3EUH2_9EURO</name>
<evidence type="ECO:0000256" key="2">
    <source>
        <dbReference type="ARBA" id="ARBA00038157"/>
    </source>
</evidence>
<evidence type="ECO:0000259" key="3">
    <source>
        <dbReference type="Pfam" id="PF00248"/>
    </source>
</evidence>
<dbReference type="EMBL" id="BHVY01000005">
    <property type="protein sequence ID" value="GIJ88494.1"/>
    <property type="molecule type" value="Genomic_DNA"/>
</dbReference>
<proteinExistence type="inferred from homology"/>